<sequence length="118" mass="13157">MGGHPLGHFIDLDPKPVEVQSDRPQWRPDGAPAFGQEYADTIAEAAKAITDWIDGEVERGATDALVTALRRKGYAVIEPSTTTALITETRGAEDWPRYPARRTAELFNRIRRALEGRR</sequence>
<accession>A0A6B9L6R1</accession>
<gene>
    <name evidence="1" type="primary">92</name>
    <name evidence="1" type="ORF">SEA_TERIJ_92</name>
</gene>
<name>A0A6B9L6R1_9CAUD</name>
<dbReference type="RefSeq" id="YP_010751288.1">
    <property type="nucleotide sequence ID" value="NC_073367.1"/>
</dbReference>
<keyword evidence="2" id="KW-1185">Reference proteome</keyword>
<evidence type="ECO:0000313" key="2">
    <source>
        <dbReference type="Proteomes" id="UP000464752"/>
    </source>
</evidence>
<dbReference type="EMBL" id="MN813684">
    <property type="protein sequence ID" value="QHB37226.1"/>
    <property type="molecule type" value="Genomic_DNA"/>
</dbReference>
<proteinExistence type="predicted"/>
<dbReference type="KEGG" id="vg:80004954"/>
<dbReference type="GeneID" id="80004954"/>
<organism evidence="1 2">
    <name type="scientific">Microbacterium phage Terij</name>
    <dbReference type="NCBI Taxonomy" id="2686229"/>
    <lineage>
        <taxon>Viruses</taxon>
        <taxon>Duplodnaviria</taxon>
        <taxon>Heunggongvirae</taxon>
        <taxon>Uroviricota</taxon>
        <taxon>Caudoviricetes</taxon>
        <taxon>Hodgkinviridae</taxon>
        <taxon>Margaeryvirus</taxon>
        <taxon>Margaeryvirus terij</taxon>
    </lineage>
</organism>
<protein>
    <submittedName>
        <fullName evidence="1">Uncharacterized protein</fullName>
    </submittedName>
</protein>
<evidence type="ECO:0000313" key="1">
    <source>
        <dbReference type="EMBL" id="QHB37226.1"/>
    </source>
</evidence>
<reference evidence="1 2" key="1">
    <citation type="submission" date="2019-12" db="EMBL/GenBank/DDBJ databases">
        <authorList>
            <person name="Kistler A.K."/>
            <person name="Garlena R.A."/>
            <person name="Russell D.A."/>
            <person name="Pope W.H."/>
            <person name="Jacobs-Sera D."/>
            <person name="Hatfull G.F."/>
        </authorList>
    </citation>
    <scope>NUCLEOTIDE SEQUENCE [LARGE SCALE GENOMIC DNA]</scope>
</reference>
<dbReference type="Proteomes" id="UP000464752">
    <property type="component" value="Segment"/>
</dbReference>